<reference evidence="2" key="1">
    <citation type="submission" date="2020-03" db="EMBL/GenBank/DDBJ databases">
        <title>The deep terrestrial virosphere.</title>
        <authorList>
            <person name="Holmfeldt K."/>
            <person name="Nilsson E."/>
            <person name="Simone D."/>
            <person name="Lopez-Fernandez M."/>
            <person name="Wu X."/>
            <person name="de Brujin I."/>
            <person name="Lundin D."/>
            <person name="Andersson A."/>
            <person name="Bertilsson S."/>
            <person name="Dopson M."/>
        </authorList>
    </citation>
    <scope>NUCLEOTIDE SEQUENCE</scope>
    <source>
        <strain evidence="2">MM415B01131</strain>
    </source>
</reference>
<feature type="region of interest" description="Disordered" evidence="1">
    <location>
        <begin position="411"/>
        <end position="430"/>
    </location>
</feature>
<accession>A0A6M3IUR5</accession>
<organism evidence="2">
    <name type="scientific">viral metagenome</name>
    <dbReference type="NCBI Taxonomy" id="1070528"/>
    <lineage>
        <taxon>unclassified sequences</taxon>
        <taxon>metagenomes</taxon>
        <taxon>organismal metagenomes</taxon>
    </lineage>
</organism>
<dbReference type="AlphaFoldDB" id="A0A6M3IUR5"/>
<protein>
    <submittedName>
        <fullName evidence="2">Uncharacterized protein</fullName>
    </submittedName>
</protein>
<evidence type="ECO:0000313" key="2">
    <source>
        <dbReference type="EMBL" id="QJA60302.1"/>
    </source>
</evidence>
<feature type="compositionally biased region" description="Basic and acidic residues" evidence="1">
    <location>
        <begin position="421"/>
        <end position="430"/>
    </location>
</feature>
<gene>
    <name evidence="2" type="ORF">MM415B01131_0003</name>
</gene>
<sequence length="454" mass="50800">MPWTSADAPKKIKNKKDREKWASIANAIYKECMKDGDDKTCAPKAIRIANSKFMEEGEMKGQKVPYGALRLVDSGCHAMAVQDEGSQGKKLNMTVYSGGVIKNHWWWGNLAIDISGVQFDRNKYPVLENHDTGKKLAFSKRPVTKNNKIEIDPETTVFVDTEESREFQKLSSGGFPFQASMYAIPTVLERVTDGETVDVNGFKFKGPGSVWRRCLYQEASACVFGWDKDTQAKAFSKDEFMELEIEEVMLNNDGDQQLTEEEGKEVSEMPLTLEQIQKDSPDLLKQIQVAAVAEAETKFQKERDAWKVEKDRFTADIVKLTAEKEALDTRVSKLEKADAQRQENDKKLAADAIWDAQLAASDLSPKQHAKIKLHVRTKDHLGVDGNLDVVKFTTAVQAEIKEWEADGEQTVLGGAGGGGFRETDAEAKKTEKLAKENKELADNLLRRAGQEVKT</sequence>
<name>A0A6M3IUR5_9ZZZZ</name>
<proteinExistence type="predicted"/>
<evidence type="ECO:0000256" key="1">
    <source>
        <dbReference type="SAM" id="MobiDB-lite"/>
    </source>
</evidence>
<dbReference type="EMBL" id="MT141404">
    <property type="protein sequence ID" value="QJA60302.1"/>
    <property type="molecule type" value="Genomic_DNA"/>
</dbReference>